<feature type="domain" description="KOW" evidence="7">
    <location>
        <begin position="90"/>
        <end position="117"/>
    </location>
</feature>
<dbReference type="InterPro" id="IPR005824">
    <property type="entry name" value="KOW"/>
</dbReference>
<evidence type="ECO:0000256" key="1">
    <source>
        <dbReference type="ARBA" id="ARBA00006956"/>
    </source>
</evidence>
<evidence type="ECO:0000313" key="9">
    <source>
        <dbReference type="Proteomes" id="UP000226592"/>
    </source>
</evidence>
<comment type="caution">
    <text evidence="8">The sequence shown here is derived from an EMBL/GenBank/DDBJ whole genome shotgun (WGS) entry which is preliminary data.</text>
</comment>
<evidence type="ECO:0000256" key="4">
    <source>
        <dbReference type="HAMAP-Rule" id="MF_00950"/>
    </source>
</evidence>
<dbReference type="SMART" id="SM00738">
    <property type="entry name" value="NGN"/>
    <property type="match status" value="1"/>
</dbReference>
<dbReference type="InterPro" id="IPR005100">
    <property type="entry name" value="NGN-domain"/>
</dbReference>
<dbReference type="Gene3D" id="2.30.30.30">
    <property type="match status" value="1"/>
</dbReference>
<dbReference type="SUPFAM" id="SSF50104">
    <property type="entry name" value="Translation proteins SH3-like domain"/>
    <property type="match status" value="1"/>
</dbReference>
<dbReference type="EMBL" id="NZBU01000008">
    <property type="protein sequence ID" value="MAG22119.1"/>
    <property type="molecule type" value="Genomic_DNA"/>
</dbReference>
<evidence type="ECO:0000313" key="8">
    <source>
        <dbReference type="EMBL" id="MAG22119.1"/>
    </source>
</evidence>
<dbReference type="AlphaFoldDB" id="A0A2D6M151"/>
<organism evidence="8 9">
    <name type="scientific">Candidatus Iainarchaeum sp</name>
    <dbReference type="NCBI Taxonomy" id="3101447"/>
    <lineage>
        <taxon>Archaea</taxon>
        <taxon>Candidatus Iainarchaeota</taxon>
        <taxon>Candidatus Iainarchaeia</taxon>
        <taxon>Candidatus Iainarchaeales</taxon>
        <taxon>Candidatus Iainarchaeaceae</taxon>
        <taxon>Candidatus Iainarchaeum</taxon>
    </lineage>
</organism>
<accession>A0A2D6M151</accession>
<dbReference type="Gene3D" id="3.30.70.940">
    <property type="entry name" value="NusG, N-terminal domain"/>
    <property type="match status" value="1"/>
</dbReference>
<evidence type="ECO:0000259" key="6">
    <source>
        <dbReference type="SMART" id="SM00738"/>
    </source>
</evidence>
<reference evidence="9" key="1">
    <citation type="submission" date="2017-09" db="EMBL/GenBank/DDBJ databases">
        <title>The Reconstruction of 2,631 Draft Metagenome-Assembled Genomes from the Global Oceans.</title>
        <authorList>
            <person name="Tully B.J."/>
            <person name="Graham E.D."/>
            <person name="Heidelberg J.F."/>
        </authorList>
    </citation>
    <scope>NUCLEOTIDE SEQUENCE [LARGE SCALE GENOMIC DNA]</scope>
</reference>
<comment type="similarity">
    <text evidence="4">Belongs to the archaeal Spt5 family.</text>
</comment>
<comment type="similarity">
    <text evidence="1">Belongs to the SPT5 family.</text>
</comment>
<dbReference type="GO" id="GO:0006354">
    <property type="term" value="P:DNA-templated transcription elongation"/>
    <property type="evidence" value="ECO:0007669"/>
    <property type="project" value="InterPro"/>
</dbReference>
<dbReference type="Pfam" id="PF03439">
    <property type="entry name" value="Spt5-NGN"/>
    <property type="match status" value="1"/>
</dbReference>
<dbReference type="SMART" id="SM00739">
    <property type="entry name" value="KOW"/>
    <property type="match status" value="1"/>
</dbReference>
<evidence type="ECO:0000256" key="3">
    <source>
        <dbReference type="ARBA" id="ARBA00023163"/>
    </source>
</evidence>
<dbReference type="InterPro" id="IPR006645">
    <property type="entry name" value="NGN-like_dom"/>
</dbReference>
<evidence type="ECO:0000256" key="5">
    <source>
        <dbReference type="NCBIfam" id="TIGR00405"/>
    </source>
</evidence>
<gene>
    <name evidence="4" type="primary">spt5</name>
    <name evidence="8" type="ORF">CL943_02330</name>
</gene>
<keyword evidence="3 4" id="KW-0804">Transcription</keyword>
<evidence type="ECO:0000259" key="7">
    <source>
        <dbReference type="SMART" id="SM00739"/>
    </source>
</evidence>
<name>A0A2D6M151_9ARCH</name>
<evidence type="ECO:0000256" key="2">
    <source>
        <dbReference type="ARBA" id="ARBA00023015"/>
    </source>
</evidence>
<keyword evidence="8" id="KW-0251">Elongation factor</keyword>
<protein>
    <recommendedName>
        <fullName evidence="4 5">Transcription elongation factor Spt5</fullName>
    </recommendedName>
</protein>
<proteinExistence type="inferred from homology"/>
<dbReference type="InterPro" id="IPR011590">
    <property type="entry name" value="Spt5_arc"/>
</dbReference>
<sequence>MIFPVRTTVGQERLVVDIITNKIKSDELQIYSLSVIPGLKGYILIEAEDELTVRHSITNTPHIKGQGIVKGAIKIDELDSLLEAKPLMKSIEEGAKVELISGPFKGEKARVLRVNTTKEEVTVELLEAAVKIPVTIKAENIRIIKE</sequence>
<dbReference type="Pfam" id="PF00467">
    <property type="entry name" value="KOW"/>
    <property type="match status" value="1"/>
</dbReference>
<dbReference type="GO" id="GO:0003746">
    <property type="term" value="F:translation elongation factor activity"/>
    <property type="evidence" value="ECO:0007669"/>
    <property type="project" value="UniProtKB-KW"/>
</dbReference>
<dbReference type="GO" id="GO:0006355">
    <property type="term" value="P:regulation of DNA-templated transcription"/>
    <property type="evidence" value="ECO:0007669"/>
    <property type="project" value="UniProtKB-UniRule"/>
</dbReference>
<feature type="domain" description="NusG-like N-terminal" evidence="6">
    <location>
        <begin position="1"/>
        <end position="85"/>
    </location>
</feature>
<dbReference type="Proteomes" id="UP000226592">
    <property type="component" value="Unassembled WGS sequence"/>
</dbReference>
<keyword evidence="8" id="KW-0648">Protein biosynthesis</keyword>
<comment type="subunit">
    <text evidence="4">Heterodimer composed of Spt4 and Spt5. Interacts with RNA polymerase (RNAP).</text>
</comment>
<keyword evidence="2 4" id="KW-0805">Transcription regulation</keyword>
<dbReference type="NCBIfam" id="TIGR00405">
    <property type="entry name" value="KOW_elon_Spt5"/>
    <property type="match status" value="1"/>
</dbReference>
<dbReference type="InterPro" id="IPR036735">
    <property type="entry name" value="NGN_dom_sf"/>
</dbReference>
<dbReference type="InterPro" id="IPR008991">
    <property type="entry name" value="Translation_prot_SH3-like_sf"/>
</dbReference>
<dbReference type="HAMAP" id="MF_00950">
    <property type="entry name" value="Spt5_arch"/>
    <property type="match status" value="1"/>
</dbReference>
<dbReference type="InterPro" id="IPR014722">
    <property type="entry name" value="Rib_uL2_dom2"/>
</dbReference>
<comment type="function">
    <text evidence="4">Stimulates transcription elongation.</text>
</comment>
<dbReference type="CDD" id="cd06091">
    <property type="entry name" value="KOW_NusG"/>
    <property type="match status" value="1"/>
</dbReference>